<dbReference type="EMBL" id="MN740320">
    <property type="protein sequence ID" value="QHU00039.1"/>
    <property type="molecule type" value="Genomic_DNA"/>
</dbReference>
<accession>A0A6C0J2Z5</accession>
<dbReference type="Gene3D" id="3.90.550.10">
    <property type="entry name" value="Spore Coat Polysaccharide Biosynthesis Protein SpsA, Chain A"/>
    <property type="match status" value="1"/>
</dbReference>
<organism evidence="1">
    <name type="scientific">viral metagenome</name>
    <dbReference type="NCBI Taxonomy" id="1070528"/>
    <lineage>
        <taxon>unclassified sequences</taxon>
        <taxon>metagenomes</taxon>
        <taxon>organismal metagenomes</taxon>
    </lineage>
</organism>
<dbReference type="InterPro" id="IPR029044">
    <property type="entry name" value="Nucleotide-diphossugar_trans"/>
</dbReference>
<dbReference type="SUPFAM" id="SSF53448">
    <property type="entry name" value="Nucleotide-diphospho-sugar transferases"/>
    <property type="match status" value="1"/>
</dbReference>
<proteinExistence type="predicted"/>
<evidence type="ECO:0008006" key="2">
    <source>
        <dbReference type="Google" id="ProtNLM"/>
    </source>
</evidence>
<dbReference type="AlphaFoldDB" id="A0A6C0J2Z5"/>
<reference evidence="1" key="1">
    <citation type="journal article" date="2020" name="Nature">
        <title>Giant virus diversity and host interactions through global metagenomics.</title>
        <authorList>
            <person name="Schulz F."/>
            <person name="Roux S."/>
            <person name="Paez-Espino D."/>
            <person name="Jungbluth S."/>
            <person name="Walsh D.A."/>
            <person name="Denef V.J."/>
            <person name="McMahon K.D."/>
            <person name="Konstantinidis K.T."/>
            <person name="Eloe-Fadrosh E.A."/>
            <person name="Kyrpides N.C."/>
            <person name="Woyke T."/>
        </authorList>
    </citation>
    <scope>NUCLEOTIDE SEQUENCE</scope>
    <source>
        <strain evidence="1">GVMAG-M-3300025778-1</strain>
    </source>
</reference>
<evidence type="ECO:0000313" key="1">
    <source>
        <dbReference type="EMBL" id="QHU00039.1"/>
    </source>
</evidence>
<protein>
    <recommendedName>
        <fullName evidence="2">Glycosyltransferase</fullName>
    </recommendedName>
</protein>
<name>A0A6C0J2Z5_9ZZZZ</name>
<sequence length="297" mass="34691">MDRSVVNVGTSAYGKPSRRDIAVCFVFFNPTHSKRILMNYLYTVEKLKRAKIPYYTLELNFGKDDPEIVNAFHVRARSVLFHKERLCRLLEQKVPWWYKKLVFLDADIIFGSPSWLDDTSKLLDTHDVVQPFSNAVWMDSTYKTATQERLSVAFMDKNKTFDSKLHPGFAWAFRRSWFREIGFYDFGITGSGDTLSAAAWLGVGFPKGYLKPAFQSSYAAYCKKPRPRMTYLPGKVYHLWHGTHANRKYVDRHKILDGVTDVLSILRPNWHGVFELSDVRIEQKMREYFEQREDDGL</sequence>